<dbReference type="GO" id="GO:0016020">
    <property type="term" value="C:membrane"/>
    <property type="evidence" value="ECO:0007669"/>
    <property type="project" value="InterPro"/>
</dbReference>
<protein>
    <recommendedName>
        <fullName evidence="3">Cytochrome oxidase subunit I profile domain-containing protein</fullName>
    </recommendedName>
</protein>
<dbReference type="AlphaFoldDB" id="A0A932FY85"/>
<dbReference type="GO" id="GO:0015990">
    <property type="term" value="P:electron transport coupled proton transport"/>
    <property type="evidence" value="ECO:0007669"/>
    <property type="project" value="TreeGrafter"/>
</dbReference>
<feature type="domain" description="Cytochrome oxidase subunit I profile" evidence="3">
    <location>
        <begin position="1"/>
        <end position="83"/>
    </location>
</feature>
<dbReference type="Proteomes" id="UP000769766">
    <property type="component" value="Unassembled WGS sequence"/>
</dbReference>
<comment type="caution">
    <text evidence="4">The sequence shown here is derived from an EMBL/GenBank/DDBJ whole genome shotgun (WGS) entry which is preliminary data.</text>
</comment>
<keyword evidence="2" id="KW-0472">Membrane</keyword>
<proteinExistence type="predicted"/>
<organism evidence="4 5">
    <name type="scientific">Tectimicrobiota bacterium</name>
    <dbReference type="NCBI Taxonomy" id="2528274"/>
    <lineage>
        <taxon>Bacteria</taxon>
        <taxon>Pseudomonadati</taxon>
        <taxon>Nitrospinota/Tectimicrobiota group</taxon>
        <taxon>Candidatus Tectimicrobiota</taxon>
    </lineage>
</organism>
<feature type="transmembrane region" description="Helical" evidence="2">
    <location>
        <begin position="20"/>
        <end position="45"/>
    </location>
</feature>
<gene>
    <name evidence="4" type="ORF">HYY20_04945</name>
</gene>
<evidence type="ECO:0000313" key="5">
    <source>
        <dbReference type="Proteomes" id="UP000769766"/>
    </source>
</evidence>
<dbReference type="GO" id="GO:0004129">
    <property type="term" value="F:cytochrome-c oxidase activity"/>
    <property type="evidence" value="ECO:0007669"/>
    <property type="project" value="InterPro"/>
</dbReference>
<keyword evidence="1" id="KW-0813">Transport</keyword>
<accession>A0A932FY85</accession>
<dbReference type="GO" id="GO:0020037">
    <property type="term" value="F:heme binding"/>
    <property type="evidence" value="ECO:0007669"/>
    <property type="project" value="InterPro"/>
</dbReference>
<dbReference type="InterPro" id="IPR036927">
    <property type="entry name" value="Cyt_c_oxase-like_su1_sf"/>
</dbReference>
<feature type="non-terminal residue" evidence="4">
    <location>
        <position position="1"/>
    </location>
</feature>
<dbReference type="Gene3D" id="1.20.210.10">
    <property type="entry name" value="Cytochrome c oxidase-like, subunit I domain"/>
    <property type="match status" value="1"/>
</dbReference>
<dbReference type="EMBL" id="JACPRF010000153">
    <property type="protein sequence ID" value="MBI2876209.1"/>
    <property type="molecule type" value="Genomic_DNA"/>
</dbReference>
<sequence length="106" mass="12085">VMGYLGMPRRYYAYAPEFQVFHVLSTAGASILAVGYLFPFPYLFWSLRYGKEAGPNPWQATGLEWQTPSPPATENFEETPVVHHPPYEYSAEGFTPQAHLLQEDRT</sequence>
<dbReference type="InterPro" id="IPR023616">
    <property type="entry name" value="Cyt_c_oxase-like_su1_dom"/>
</dbReference>
<reference evidence="4" key="1">
    <citation type="submission" date="2020-07" db="EMBL/GenBank/DDBJ databases">
        <title>Huge and variable diversity of episymbiotic CPR bacteria and DPANN archaea in groundwater ecosystems.</title>
        <authorList>
            <person name="He C.Y."/>
            <person name="Keren R."/>
            <person name="Whittaker M."/>
            <person name="Farag I.F."/>
            <person name="Doudna J."/>
            <person name="Cate J.H.D."/>
            <person name="Banfield J.F."/>
        </authorList>
    </citation>
    <scope>NUCLEOTIDE SEQUENCE</scope>
    <source>
        <strain evidence="4">NC_groundwater_672_Ag_B-0.1um_62_36</strain>
    </source>
</reference>
<evidence type="ECO:0000313" key="4">
    <source>
        <dbReference type="EMBL" id="MBI2876209.1"/>
    </source>
</evidence>
<dbReference type="GO" id="GO:0022904">
    <property type="term" value="P:respiratory electron transport chain"/>
    <property type="evidence" value="ECO:0007669"/>
    <property type="project" value="TreeGrafter"/>
</dbReference>
<dbReference type="GO" id="GO:0009060">
    <property type="term" value="P:aerobic respiration"/>
    <property type="evidence" value="ECO:0007669"/>
    <property type="project" value="InterPro"/>
</dbReference>
<dbReference type="InterPro" id="IPR000883">
    <property type="entry name" value="Cyt_C_Oxase_1"/>
</dbReference>
<dbReference type="PANTHER" id="PTHR10422:SF18">
    <property type="entry name" value="CYTOCHROME C OXIDASE SUBUNIT 1"/>
    <property type="match status" value="1"/>
</dbReference>
<dbReference type="PROSITE" id="PS50855">
    <property type="entry name" value="COX1"/>
    <property type="match status" value="1"/>
</dbReference>
<keyword evidence="1" id="KW-0249">Electron transport</keyword>
<keyword evidence="2" id="KW-0812">Transmembrane</keyword>
<name>A0A932FY85_UNCTE</name>
<evidence type="ECO:0000256" key="1">
    <source>
        <dbReference type="ARBA" id="ARBA00022660"/>
    </source>
</evidence>
<keyword evidence="2" id="KW-1133">Transmembrane helix</keyword>
<keyword evidence="1" id="KW-0679">Respiratory chain</keyword>
<evidence type="ECO:0000259" key="3">
    <source>
        <dbReference type="PROSITE" id="PS50855"/>
    </source>
</evidence>
<dbReference type="PANTHER" id="PTHR10422">
    <property type="entry name" value="CYTOCHROME C OXIDASE SUBUNIT 1"/>
    <property type="match status" value="1"/>
</dbReference>
<evidence type="ECO:0000256" key="2">
    <source>
        <dbReference type="SAM" id="Phobius"/>
    </source>
</evidence>
<dbReference type="SUPFAM" id="SSF81442">
    <property type="entry name" value="Cytochrome c oxidase subunit I-like"/>
    <property type="match status" value="1"/>
</dbReference>